<evidence type="ECO:0008006" key="3">
    <source>
        <dbReference type="Google" id="ProtNLM"/>
    </source>
</evidence>
<gene>
    <name evidence="1" type="ORF">MFLO_02708</name>
</gene>
<dbReference type="PROSITE" id="PS51257">
    <property type="entry name" value="PROKAR_LIPOPROTEIN"/>
    <property type="match status" value="1"/>
</dbReference>
<evidence type="ECO:0000313" key="1">
    <source>
        <dbReference type="EMBL" id="EUJ33426.1"/>
    </source>
</evidence>
<dbReference type="RefSeq" id="WP_036096139.1">
    <property type="nucleotide sequence ID" value="NZ_AODF01000004.1"/>
</dbReference>
<reference evidence="1 2" key="1">
    <citation type="journal article" date="2014" name="Int. J. Syst. Evol. Microbiol.">
        <title>Listeria floridensis sp. nov., Listeria aquatica sp. nov., Listeria cornellensis sp. nov., Listeria riparia sp. nov. and Listeria grandensis sp. nov., from agricultural and natural environments.</title>
        <authorList>
            <person name="den Bakker H.C."/>
            <person name="Warchocki S."/>
            <person name="Wright E.M."/>
            <person name="Allred A.F."/>
            <person name="Ahlstrom C."/>
            <person name="Manuel C.S."/>
            <person name="Stasiewicz M.J."/>
            <person name="Burrell A."/>
            <person name="Roof S."/>
            <person name="Strawn L."/>
            <person name="Fortes E.D."/>
            <person name="Nightingale K.K."/>
            <person name="Kephart D."/>
            <person name="Wiedmann M."/>
        </authorList>
    </citation>
    <scope>NUCLEOTIDE SEQUENCE [LARGE SCALE GENOMIC DNA]</scope>
    <source>
        <strain evidence="1 2">FSL S10-1187</strain>
    </source>
</reference>
<sequence length="76" mass="8691">MKKVIITVLIILLTIGCGYLIYDNYQKSNIPDLVKVDGIYYTLTEEPSSEEEIIEKIGKVKKEISSRKIPEKKFGL</sequence>
<dbReference type="EMBL" id="AODF01000004">
    <property type="protein sequence ID" value="EUJ33426.1"/>
    <property type="molecule type" value="Genomic_DNA"/>
</dbReference>
<protein>
    <recommendedName>
        <fullName evidence="3">Lipoprotein</fullName>
    </recommendedName>
</protein>
<keyword evidence="2" id="KW-1185">Reference proteome</keyword>
<proteinExistence type="predicted"/>
<dbReference type="Proteomes" id="UP000019249">
    <property type="component" value="Unassembled WGS sequence"/>
</dbReference>
<comment type="caution">
    <text evidence="1">The sequence shown here is derived from an EMBL/GenBank/DDBJ whole genome shotgun (WGS) entry which is preliminary data.</text>
</comment>
<organism evidence="1 2">
    <name type="scientific">Listeria floridensis FSL S10-1187</name>
    <dbReference type="NCBI Taxonomy" id="1265817"/>
    <lineage>
        <taxon>Bacteria</taxon>
        <taxon>Bacillati</taxon>
        <taxon>Bacillota</taxon>
        <taxon>Bacilli</taxon>
        <taxon>Bacillales</taxon>
        <taxon>Listeriaceae</taxon>
        <taxon>Listeria</taxon>
    </lineage>
</organism>
<name>A0ABN0RHU5_9LIST</name>
<accession>A0ABN0RHU5</accession>
<evidence type="ECO:0000313" key="2">
    <source>
        <dbReference type="Proteomes" id="UP000019249"/>
    </source>
</evidence>